<evidence type="ECO:0000313" key="2">
    <source>
        <dbReference type="Proteomes" id="UP001500467"/>
    </source>
</evidence>
<gene>
    <name evidence="1" type="ORF">GCM10009675_34270</name>
</gene>
<protein>
    <submittedName>
        <fullName evidence="1">Uncharacterized protein</fullName>
    </submittedName>
</protein>
<name>A0ABN1VIZ3_9PSEU</name>
<organism evidence="1 2">
    <name type="scientific">Prauserella alba</name>
    <dbReference type="NCBI Taxonomy" id="176898"/>
    <lineage>
        <taxon>Bacteria</taxon>
        <taxon>Bacillati</taxon>
        <taxon>Actinomycetota</taxon>
        <taxon>Actinomycetes</taxon>
        <taxon>Pseudonocardiales</taxon>
        <taxon>Pseudonocardiaceae</taxon>
        <taxon>Prauserella</taxon>
    </lineage>
</organism>
<dbReference type="Proteomes" id="UP001500467">
    <property type="component" value="Unassembled WGS sequence"/>
</dbReference>
<evidence type="ECO:0000313" key="1">
    <source>
        <dbReference type="EMBL" id="GAA1210740.1"/>
    </source>
</evidence>
<dbReference type="Pfam" id="PF21863">
    <property type="entry name" value="HTH_67"/>
    <property type="match status" value="1"/>
</dbReference>
<dbReference type="RefSeq" id="WP_253859108.1">
    <property type="nucleotide sequence ID" value="NZ_BAAALM010000012.1"/>
</dbReference>
<dbReference type="InterPro" id="IPR054058">
    <property type="entry name" value="HTH_67"/>
</dbReference>
<dbReference type="NCBIfam" id="NF047719">
    <property type="entry name" value="SCO6745_fam_HTH"/>
    <property type="match status" value="1"/>
</dbReference>
<accession>A0ABN1VIZ3</accession>
<dbReference type="EMBL" id="BAAALM010000012">
    <property type="protein sequence ID" value="GAA1210740.1"/>
    <property type="molecule type" value="Genomic_DNA"/>
</dbReference>
<reference evidence="1 2" key="1">
    <citation type="journal article" date="2019" name="Int. J. Syst. Evol. Microbiol.">
        <title>The Global Catalogue of Microorganisms (GCM) 10K type strain sequencing project: providing services to taxonomists for standard genome sequencing and annotation.</title>
        <authorList>
            <consortium name="The Broad Institute Genomics Platform"/>
            <consortium name="The Broad Institute Genome Sequencing Center for Infectious Disease"/>
            <person name="Wu L."/>
            <person name="Ma J."/>
        </authorList>
    </citation>
    <scope>NUCLEOTIDE SEQUENCE [LARGE SCALE GENOMIC DNA]</scope>
    <source>
        <strain evidence="1 2">JCM 13022</strain>
    </source>
</reference>
<sequence>MANPARVLAGALEPLVGQTYFAQECHDAYEKLGFNGSPGSRDGVPNPDGPAYFTSRGSVLGQVSGDVIAATFAVFNPEVVVPAVAYGWSLTDAGTICRARTEGATRQLVRVLGEHPDRIDEARPLLQRAVEPLRPEGKPLFAGLRSLGLPGDPVGDVWRLADMLREYRGDVHIAAWTGAGFDAVEIGLLTELYWGLPMRTYIRSRAWSPEQLDAAEQRLVSRGLVTDGALTEQGRAEREAVETATDRQCRPIVDALGDALETLVEILRPWSRQVCEAGGYPSSGPMARTDGR</sequence>
<comment type="caution">
    <text evidence="1">The sequence shown here is derived from an EMBL/GenBank/DDBJ whole genome shotgun (WGS) entry which is preliminary data.</text>
</comment>
<proteinExistence type="predicted"/>
<keyword evidence="2" id="KW-1185">Reference proteome</keyword>